<feature type="domain" description="Enoyl reductase (ER)" evidence="8">
    <location>
        <begin position="10"/>
        <end position="340"/>
    </location>
</feature>
<organism evidence="9 10">
    <name type="scientific">Shinella sedimenti</name>
    <dbReference type="NCBI Taxonomy" id="2919913"/>
    <lineage>
        <taxon>Bacteria</taxon>
        <taxon>Pseudomonadati</taxon>
        <taxon>Pseudomonadota</taxon>
        <taxon>Alphaproteobacteria</taxon>
        <taxon>Hyphomicrobiales</taxon>
        <taxon>Rhizobiaceae</taxon>
        <taxon>Shinella</taxon>
    </lineage>
</organism>
<keyword evidence="4 7" id="KW-0479">Metal-binding</keyword>
<dbReference type="Proteomes" id="UP001201844">
    <property type="component" value="Unassembled WGS sequence"/>
</dbReference>
<comment type="caution">
    <text evidence="9">The sequence shown here is derived from an EMBL/GenBank/DDBJ whole genome shotgun (WGS) entry which is preliminary data.</text>
</comment>
<dbReference type="PANTHER" id="PTHR42940:SF8">
    <property type="entry name" value="VACUOLAR PROTEIN SORTING-ASSOCIATED PROTEIN 11"/>
    <property type="match status" value="1"/>
</dbReference>
<dbReference type="InterPro" id="IPR020843">
    <property type="entry name" value="ER"/>
</dbReference>
<evidence type="ECO:0000256" key="3">
    <source>
        <dbReference type="ARBA" id="ARBA00013190"/>
    </source>
</evidence>
<evidence type="ECO:0000313" key="10">
    <source>
        <dbReference type="Proteomes" id="UP001201844"/>
    </source>
</evidence>
<sequence length="342" mass="36105">MRAVKLRSFGEPDVLTCEEVAMPPVGLGEVLVKIACCGVCHLDLILRSGLRSRVALPRVLGHELAGEVVSVGAEVEAFVAGDRVTVFNFQACLECEDCLRGHPSLCRFTAGDIGQTRDGGYAEYAVFLASSLVKIPHGLAFEAACFAACVYGPPYKAIRQFGDLQAGQAAVITGASGGLGLAAIQIVNALGGRSIAISSSAAKAELLKSKGASDVIVSENGAFGDDVRRLTNGRGVDLAVELVGSPTFAGTLRSLAPGGRCAVIGELHGKPVSINLGLLIIKEFRLQGIQSASRDEVREILDFMKTHDLTPEIWRRLPLEEAALAHRQLQAREAVGRVLLIP</sequence>
<name>A0ABT0CQG5_9HYPH</name>
<dbReference type="Pfam" id="PF00107">
    <property type="entry name" value="ADH_zinc_N"/>
    <property type="match status" value="1"/>
</dbReference>
<proteinExistence type="inferred from homology"/>
<dbReference type="PROSITE" id="PS00059">
    <property type="entry name" value="ADH_ZINC"/>
    <property type="match status" value="1"/>
</dbReference>
<evidence type="ECO:0000313" key="9">
    <source>
        <dbReference type="EMBL" id="MCJ8150859.1"/>
    </source>
</evidence>
<keyword evidence="6" id="KW-0560">Oxidoreductase</keyword>
<dbReference type="InterPro" id="IPR013154">
    <property type="entry name" value="ADH-like_N"/>
</dbReference>
<dbReference type="PANTHER" id="PTHR42940">
    <property type="entry name" value="ALCOHOL DEHYDROGENASE 1-RELATED"/>
    <property type="match status" value="1"/>
</dbReference>
<comment type="similarity">
    <text evidence="2 7">Belongs to the zinc-containing alcohol dehydrogenase family.</text>
</comment>
<dbReference type="SMART" id="SM00829">
    <property type="entry name" value="PKS_ER"/>
    <property type="match status" value="1"/>
</dbReference>
<dbReference type="SUPFAM" id="SSF51735">
    <property type="entry name" value="NAD(P)-binding Rossmann-fold domains"/>
    <property type="match status" value="1"/>
</dbReference>
<dbReference type="InterPro" id="IPR036291">
    <property type="entry name" value="NAD(P)-bd_dom_sf"/>
</dbReference>
<keyword evidence="9" id="KW-0614">Plasmid</keyword>
<evidence type="ECO:0000256" key="1">
    <source>
        <dbReference type="ARBA" id="ARBA00001947"/>
    </source>
</evidence>
<evidence type="ECO:0000256" key="4">
    <source>
        <dbReference type="ARBA" id="ARBA00022723"/>
    </source>
</evidence>
<reference evidence="9 10" key="1">
    <citation type="submission" date="2022-02" db="EMBL/GenBank/DDBJ databases">
        <title>Shinella B3.7 sp. nov., isolated from Sediment (Zhairuo Island).</title>
        <authorList>
            <person name="Chen G."/>
        </authorList>
    </citation>
    <scope>NUCLEOTIDE SEQUENCE [LARGE SCALE GENOMIC DNA]</scope>
    <source>
        <strain evidence="9 10">B3.7</strain>
        <plasmid evidence="9">unnamed</plasmid>
    </source>
</reference>
<geneLocation type="plasmid" evidence="9">
    <name>unnamed</name>
</geneLocation>
<evidence type="ECO:0000256" key="2">
    <source>
        <dbReference type="ARBA" id="ARBA00008072"/>
    </source>
</evidence>
<gene>
    <name evidence="9" type="ORF">MKI86_17060</name>
</gene>
<dbReference type="Gene3D" id="3.90.180.10">
    <property type="entry name" value="Medium-chain alcohol dehydrogenases, catalytic domain"/>
    <property type="match status" value="1"/>
</dbReference>
<evidence type="ECO:0000256" key="6">
    <source>
        <dbReference type="ARBA" id="ARBA00023002"/>
    </source>
</evidence>
<keyword evidence="10" id="KW-1185">Reference proteome</keyword>
<evidence type="ECO:0000256" key="7">
    <source>
        <dbReference type="RuleBase" id="RU361277"/>
    </source>
</evidence>
<dbReference type="SUPFAM" id="SSF50129">
    <property type="entry name" value="GroES-like"/>
    <property type="match status" value="1"/>
</dbReference>
<dbReference type="InterPro" id="IPR002328">
    <property type="entry name" value="ADH_Zn_CS"/>
</dbReference>
<dbReference type="RefSeq" id="WP_241603005.1">
    <property type="nucleotide sequence ID" value="NZ_JAKVIN010000007.1"/>
</dbReference>
<evidence type="ECO:0000259" key="8">
    <source>
        <dbReference type="SMART" id="SM00829"/>
    </source>
</evidence>
<dbReference type="InterPro" id="IPR013149">
    <property type="entry name" value="ADH-like_C"/>
</dbReference>
<dbReference type="InterPro" id="IPR011032">
    <property type="entry name" value="GroES-like_sf"/>
</dbReference>
<evidence type="ECO:0000256" key="5">
    <source>
        <dbReference type="ARBA" id="ARBA00022833"/>
    </source>
</evidence>
<comment type="cofactor">
    <cofactor evidence="1 7">
        <name>Zn(2+)</name>
        <dbReference type="ChEBI" id="CHEBI:29105"/>
    </cofactor>
</comment>
<dbReference type="EC" id="1.1.1.1" evidence="3"/>
<dbReference type="Pfam" id="PF08240">
    <property type="entry name" value="ADH_N"/>
    <property type="match status" value="1"/>
</dbReference>
<dbReference type="EMBL" id="JAKVIN010000007">
    <property type="protein sequence ID" value="MCJ8150859.1"/>
    <property type="molecule type" value="Genomic_DNA"/>
</dbReference>
<keyword evidence="5 7" id="KW-0862">Zinc</keyword>
<protein>
    <recommendedName>
        <fullName evidence="3">alcohol dehydrogenase</fullName>
        <ecNumber evidence="3">1.1.1.1</ecNumber>
    </recommendedName>
</protein>
<accession>A0ABT0CQG5</accession>